<gene>
    <name evidence="1" type="ORF">METZ01_LOCUS12890</name>
</gene>
<dbReference type="AlphaFoldDB" id="A0A381NZG0"/>
<reference evidence="1" key="1">
    <citation type="submission" date="2018-05" db="EMBL/GenBank/DDBJ databases">
        <authorList>
            <person name="Lanie J.A."/>
            <person name="Ng W.-L."/>
            <person name="Kazmierczak K.M."/>
            <person name="Andrzejewski T.M."/>
            <person name="Davidsen T.M."/>
            <person name="Wayne K.J."/>
            <person name="Tettelin H."/>
            <person name="Glass J.I."/>
            <person name="Rusch D."/>
            <person name="Podicherti R."/>
            <person name="Tsui H.-C.T."/>
            <person name="Winkler M.E."/>
        </authorList>
    </citation>
    <scope>NUCLEOTIDE SEQUENCE</scope>
</reference>
<accession>A0A381NZG0</accession>
<protein>
    <submittedName>
        <fullName evidence="1">Uncharacterized protein</fullName>
    </submittedName>
</protein>
<dbReference type="EMBL" id="UINC01000715">
    <property type="protein sequence ID" value="SUZ60036.1"/>
    <property type="molecule type" value="Genomic_DNA"/>
</dbReference>
<proteinExistence type="predicted"/>
<name>A0A381NZG0_9ZZZZ</name>
<sequence>MTFVTALMLAACLDRLEISLAKIIKCISELDISAAHETHF</sequence>
<evidence type="ECO:0000313" key="1">
    <source>
        <dbReference type="EMBL" id="SUZ60036.1"/>
    </source>
</evidence>
<organism evidence="1">
    <name type="scientific">marine metagenome</name>
    <dbReference type="NCBI Taxonomy" id="408172"/>
    <lineage>
        <taxon>unclassified sequences</taxon>
        <taxon>metagenomes</taxon>
        <taxon>ecological metagenomes</taxon>
    </lineage>
</organism>